<accession>A0A212JKH5</accession>
<feature type="repeat" description="TPR" evidence="3">
    <location>
        <begin position="94"/>
        <end position="127"/>
    </location>
</feature>
<dbReference type="Gene3D" id="1.25.40.10">
    <property type="entry name" value="Tetratricopeptide repeat domain"/>
    <property type="match status" value="1"/>
</dbReference>
<dbReference type="InterPro" id="IPR011990">
    <property type="entry name" value="TPR-like_helical_dom_sf"/>
</dbReference>
<proteinExistence type="predicted"/>
<dbReference type="Pfam" id="PF13174">
    <property type="entry name" value="TPR_6"/>
    <property type="match status" value="1"/>
</dbReference>
<organism evidence="4">
    <name type="scientific">uncultured Dysgonomonas sp</name>
    <dbReference type="NCBI Taxonomy" id="206096"/>
    <lineage>
        <taxon>Bacteria</taxon>
        <taxon>Pseudomonadati</taxon>
        <taxon>Bacteroidota</taxon>
        <taxon>Bacteroidia</taxon>
        <taxon>Bacteroidales</taxon>
        <taxon>Dysgonomonadaceae</taxon>
        <taxon>Dysgonomonas</taxon>
        <taxon>environmental samples</taxon>
    </lineage>
</organism>
<protein>
    <submittedName>
        <fullName evidence="4">Uncharacterized protein</fullName>
    </submittedName>
</protein>
<evidence type="ECO:0000256" key="1">
    <source>
        <dbReference type="ARBA" id="ARBA00022737"/>
    </source>
</evidence>
<evidence type="ECO:0000313" key="4">
    <source>
        <dbReference type="EMBL" id="SBV99917.1"/>
    </source>
</evidence>
<dbReference type="RefSeq" id="WP_296949210.1">
    <property type="nucleotide sequence ID" value="NZ_LT599021.1"/>
</dbReference>
<keyword evidence="2 3" id="KW-0802">TPR repeat</keyword>
<name>A0A212JKH5_9BACT</name>
<dbReference type="AlphaFoldDB" id="A0A212JKH5"/>
<dbReference type="PANTHER" id="PTHR45586:SF1">
    <property type="entry name" value="LIPOPOLYSACCHARIDE ASSEMBLY PROTEIN B"/>
    <property type="match status" value="1"/>
</dbReference>
<gene>
    <name evidence="4" type="ORF">KL86DYS2_11758</name>
</gene>
<dbReference type="SUPFAM" id="SSF48452">
    <property type="entry name" value="TPR-like"/>
    <property type="match status" value="1"/>
</dbReference>
<reference evidence="4" key="1">
    <citation type="submission" date="2016-04" db="EMBL/GenBank/DDBJ databases">
        <authorList>
            <person name="Evans L.H."/>
            <person name="Alamgir A."/>
            <person name="Owens N."/>
            <person name="Weber N.D."/>
            <person name="Virtaneva K."/>
            <person name="Barbian K."/>
            <person name="Babar A."/>
            <person name="Rosenke K."/>
        </authorList>
    </citation>
    <scope>NUCLEOTIDE SEQUENCE</scope>
    <source>
        <strain evidence="4">86-2</strain>
    </source>
</reference>
<dbReference type="PROSITE" id="PS50005">
    <property type="entry name" value="TPR"/>
    <property type="match status" value="2"/>
</dbReference>
<evidence type="ECO:0000256" key="3">
    <source>
        <dbReference type="PROSITE-ProRule" id="PRU00339"/>
    </source>
</evidence>
<dbReference type="EMBL" id="FLUL01000001">
    <property type="protein sequence ID" value="SBV99917.1"/>
    <property type="molecule type" value="Genomic_DNA"/>
</dbReference>
<dbReference type="InterPro" id="IPR019734">
    <property type="entry name" value="TPR_rpt"/>
</dbReference>
<dbReference type="Pfam" id="PF13181">
    <property type="entry name" value="TPR_8"/>
    <property type="match status" value="1"/>
</dbReference>
<sequence length="354" mass="40657">MKIFIISSIFFLSTLPLLSQSKKDIAAQKGIEAVKLMDCGKVEESITLLKEAQKLDPANIVYPYEIAYAHCLEENYEEAINILKPIQDNEDASDTFFQMLGICYNSIGNNEGAIKTFEEGIKKFPDSGALYFELGNAYMAQDEKYTALSYFEKGIAADPKYPSNYYWAAKIYLDTEDEVWGMLYGELFMNLERNTHRTVEMSKLLYETYKSEITIVSDSAVSVSFCKYAGLDLKNNSESSFGSGIYEPILMLSLPHVKTLDLATLSTIRTNFLNIYYKNNIENIYPNVLLDYQKLLMDAGHLEAYNYWILMQGDPSEFLQWKSANESKWKSFTDWFSNNRIKLSSKNKFVKDLY</sequence>
<dbReference type="SMART" id="SM00028">
    <property type="entry name" value="TPR"/>
    <property type="match status" value="3"/>
</dbReference>
<dbReference type="PANTHER" id="PTHR45586">
    <property type="entry name" value="TPR REPEAT-CONTAINING PROTEIN PA4667"/>
    <property type="match status" value="1"/>
</dbReference>
<feature type="repeat" description="TPR" evidence="3">
    <location>
        <begin position="128"/>
        <end position="161"/>
    </location>
</feature>
<keyword evidence="1" id="KW-0677">Repeat</keyword>
<evidence type="ECO:0000256" key="2">
    <source>
        <dbReference type="ARBA" id="ARBA00022803"/>
    </source>
</evidence>
<dbReference type="InterPro" id="IPR051012">
    <property type="entry name" value="CellSynth/LPSAsmb/PSIAsmb"/>
</dbReference>